<sequence length="213" mass="19816">MSPVDEILAQVPLGDLAARLGVDEATAEHAARQALPALLGGIQANAEDPAGAASLAHAVQQHDSGLIDGGVDLGQVDTTDGDRIVGHVFGEQRPVVVNQLGGLGPLGGSPGGGAAAPGAQGALGGQDGSGLIAKLLPILAPIVMSYLAKKLAGGSAGTGGLSGSGAGSGGGLGDLLGGILGGGAGGQSGQGGILGGGLGDLLGGLLGGGRKSP</sequence>
<comment type="caution">
    <text evidence="1">The sequence shown here is derived from an EMBL/GenBank/DDBJ whole genome shotgun (WGS) entry which is preliminary data.</text>
</comment>
<protein>
    <recommendedName>
        <fullName evidence="3">DUF937 domain-containing protein</fullName>
    </recommendedName>
</protein>
<dbReference type="InterPro" id="IPR009282">
    <property type="entry name" value="DUF937"/>
</dbReference>
<dbReference type="RefSeq" id="WP_037048473.1">
    <property type="nucleotide sequence ID" value="NZ_BAAAUZ010000045.1"/>
</dbReference>
<dbReference type="EMBL" id="BSFQ01000009">
    <property type="protein sequence ID" value="GLL11609.1"/>
    <property type="molecule type" value="Genomic_DNA"/>
</dbReference>
<accession>A0A9W6NW73</accession>
<gene>
    <name evidence="1" type="ORF">GCM10017577_27500</name>
</gene>
<evidence type="ECO:0000313" key="1">
    <source>
        <dbReference type="EMBL" id="GLL11609.1"/>
    </source>
</evidence>
<evidence type="ECO:0000313" key="2">
    <source>
        <dbReference type="Proteomes" id="UP001143463"/>
    </source>
</evidence>
<organism evidence="1 2">
    <name type="scientific">Pseudonocardia halophobica</name>
    <dbReference type="NCBI Taxonomy" id="29401"/>
    <lineage>
        <taxon>Bacteria</taxon>
        <taxon>Bacillati</taxon>
        <taxon>Actinomycetota</taxon>
        <taxon>Actinomycetes</taxon>
        <taxon>Pseudonocardiales</taxon>
        <taxon>Pseudonocardiaceae</taxon>
        <taxon>Pseudonocardia</taxon>
    </lineage>
</organism>
<reference evidence="1" key="2">
    <citation type="submission" date="2023-01" db="EMBL/GenBank/DDBJ databases">
        <authorList>
            <person name="Sun Q."/>
            <person name="Evtushenko L."/>
        </authorList>
    </citation>
    <scope>NUCLEOTIDE SEQUENCE</scope>
    <source>
        <strain evidence="1">VKM Ac-1069</strain>
    </source>
</reference>
<keyword evidence="2" id="KW-1185">Reference proteome</keyword>
<proteinExistence type="predicted"/>
<reference evidence="1" key="1">
    <citation type="journal article" date="2014" name="Int. J. Syst. Evol. Microbiol.">
        <title>Complete genome sequence of Corynebacterium casei LMG S-19264T (=DSM 44701T), isolated from a smear-ripened cheese.</title>
        <authorList>
            <consortium name="US DOE Joint Genome Institute (JGI-PGF)"/>
            <person name="Walter F."/>
            <person name="Albersmeier A."/>
            <person name="Kalinowski J."/>
            <person name="Ruckert C."/>
        </authorList>
    </citation>
    <scope>NUCLEOTIDE SEQUENCE</scope>
    <source>
        <strain evidence="1">VKM Ac-1069</strain>
    </source>
</reference>
<dbReference type="Pfam" id="PF06078">
    <property type="entry name" value="DUF937"/>
    <property type="match status" value="2"/>
</dbReference>
<dbReference type="AlphaFoldDB" id="A0A9W6NW73"/>
<evidence type="ECO:0008006" key="3">
    <source>
        <dbReference type="Google" id="ProtNLM"/>
    </source>
</evidence>
<dbReference type="Proteomes" id="UP001143463">
    <property type="component" value="Unassembled WGS sequence"/>
</dbReference>
<name>A0A9W6NW73_9PSEU</name>